<gene>
    <name evidence="2" type="ORF">GJQ55_12160</name>
</gene>
<organism evidence="2 3">
    <name type="scientific">Venatoribacter cucullus</name>
    <dbReference type="NCBI Taxonomy" id="2661630"/>
    <lineage>
        <taxon>Bacteria</taxon>
        <taxon>Pseudomonadati</taxon>
        <taxon>Pseudomonadota</taxon>
        <taxon>Gammaproteobacteria</taxon>
        <taxon>Oceanospirillales</taxon>
        <taxon>Oceanospirillaceae</taxon>
        <taxon>Venatoribacter</taxon>
    </lineage>
</organism>
<name>A0A9X7UYA9_9GAMM</name>
<dbReference type="GO" id="GO:0006935">
    <property type="term" value="P:chemotaxis"/>
    <property type="evidence" value="ECO:0007669"/>
    <property type="project" value="InterPro"/>
</dbReference>
<protein>
    <recommendedName>
        <fullName evidence="1">CheW-like domain-containing protein</fullName>
    </recommendedName>
</protein>
<dbReference type="PROSITE" id="PS50851">
    <property type="entry name" value="CHEW"/>
    <property type="match status" value="1"/>
</dbReference>
<dbReference type="InterPro" id="IPR036061">
    <property type="entry name" value="CheW-like_dom_sf"/>
</dbReference>
<evidence type="ECO:0000313" key="2">
    <source>
        <dbReference type="EMBL" id="QQD25175.1"/>
    </source>
</evidence>
<dbReference type="RefSeq" id="WP_228345242.1">
    <property type="nucleotide sequence ID" value="NZ_CP046056.1"/>
</dbReference>
<dbReference type="SMART" id="SM00260">
    <property type="entry name" value="CheW"/>
    <property type="match status" value="1"/>
</dbReference>
<dbReference type="AlphaFoldDB" id="A0A9X7UYA9"/>
<dbReference type="Proteomes" id="UP000596074">
    <property type="component" value="Chromosome"/>
</dbReference>
<dbReference type="SUPFAM" id="SSF50341">
    <property type="entry name" value="CheW-like"/>
    <property type="match status" value="1"/>
</dbReference>
<dbReference type="Gene3D" id="2.40.50.180">
    <property type="entry name" value="CheA-289, Domain 4"/>
    <property type="match status" value="1"/>
</dbReference>
<reference evidence="2 3" key="1">
    <citation type="submission" date="2019-11" db="EMBL/GenBank/DDBJ databases">
        <title>Venatorbacter sp. nov. a predator of Campylobacter and other Gram-negative bacteria.</title>
        <authorList>
            <person name="Saeedi A."/>
            <person name="Cummings N.J."/>
            <person name="Connerton I.F."/>
            <person name="Connerton P.L."/>
        </authorList>
    </citation>
    <scope>NUCLEOTIDE SEQUENCE [LARGE SCALE GENOMIC DNA]</scope>
    <source>
        <strain evidence="2">XL5</strain>
    </source>
</reference>
<feature type="domain" description="CheW-like" evidence="1">
    <location>
        <begin position="15"/>
        <end position="157"/>
    </location>
</feature>
<evidence type="ECO:0000313" key="3">
    <source>
        <dbReference type="Proteomes" id="UP000596074"/>
    </source>
</evidence>
<sequence length="159" mass="17379">MNQSLTKTLPAAPDQVDCLLIPLKDKQLLLPNVSVAEIIPFSHLLTTASSVDWILGRIDWRGVTVPVVCYEMLNRQTAPAPNPNARFAIINGVGANKKMPFYALLIQGIPKLVHIHEKDIQDVDAMNMGGYDARAVTLGQDPAMIPDLDKVEEALLATI</sequence>
<keyword evidence="3" id="KW-1185">Reference proteome</keyword>
<proteinExistence type="predicted"/>
<accession>A0A9X7UYA9</accession>
<evidence type="ECO:0000259" key="1">
    <source>
        <dbReference type="PROSITE" id="PS50851"/>
    </source>
</evidence>
<dbReference type="GO" id="GO:0007165">
    <property type="term" value="P:signal transduction"/>
    <property type="evidence" value="ECO:0007669"/>
    <property type="project" value="InterPro"/>
</dbReference>
<dbReference type="InterPro" id="IPR002545">
    <property type="entry name" value="CheW-lke_dom"/>
</dbReference>
<dbReference type="KEGG" id="vcw:GJQ55_12160"/>
<dbReference type="Pfam" id="PF01584">
    <property type="entry name" value="CheW"/>
    <property type="match status" value="1"/>
</dbReference>
<dbReference type="EMBL" id="CP046056">
    <property type="protein sequence ID" value="QQD25175.1"/>
    <property type="molecule type" value="Genomic_DNA"/>
</dbReference>